<keyword evidence="11 23" id="KW-1133">Transmembrane helix</keyword>
<evidence type="ECO:0000256" key="14">
    <source>
        <dbReference type="ARBA" id="ARBA00023098"/>
    </source>
</evidence>
<comment type="similarity">
    <text evidence="3">Belongs to the ERG4/ERG24 family.</text>
</comment>
<evidence type="ECO:0000256" key="1">
    <source>
        <dbReference type="ARBA" id="ARBA00004477"/>
    </source>
</evidence>
<dbReference type="UniPathway" id="UPA00063"/>
<evidence type="ECO:0000256" key="10">
    <source>
        <dbReference type="ARBA" id="ARBA00022955"/>
    </source>
</evidence>
<evidence type="ECO:0000256" key="8">
    <source>
        <dbReference type="ARBA" id="ARBA00022824"/>
    </source>
</evidence>
<evidence type="ECO:0000256" key="13">
    <source>
        <dbReference type="ARBA" id="ARBA00023011"/>
    </source>
</evidence>
<accession>A0A146LZD2</accession>
<dbReference type="Gene3D" id="1.20.120.1630">
    <property type="match status" value="1"/>
</dbReference>
<evidence type="ECO:0000256" key="19">
    <source>
        <dbReference type="ARBA" id="ARBA00039984"/>
    </source>
</evidence>
<keyword evidence="10" id="KW-0752">Steroid biosynthesis</keyword>
<dbReference type="EMBL" id="GDHC01006557">
    <property type="protein sequence ID" value="JAQ12072.1"/>
    <property type="molecule type" value="Transcribed_RNA"/>
</dbReference>
<feature type="transmembrane region" description="Helical" evidence="23">
    <location>
        <begin position="203"/>
        <end position="222"/>
    </location>
</feature>
<evidence type="ECO:0000256" key="6">
    <source>
        <dbReference type="ARBA" id="ARBA00022692"/>
    </source>
</evidence>
<protein>
    <recommendedName>
        <fullName evidence="19">7-dehydrocholesterol reductase</fullName>
        <ecNumber evidence="18">1.3.1.21</ecNumber>
    </recommendedName>
    <alternativeName>
        <fullName evidence="20">Sterol Delta(7)-reductase</fullName>
    </alternativeName>
</protein>
<evidence type="ECO:0000256" key="9">
    <source>
        <dbReference type="ARBA" id="ARBA00022857"/>
    </source>
</evidence>
<keyword evidence="13" id="KW-0756">Sterol biosynthesis</keyword>
<evidence type="ECO:0000256" key="5">
    <source>
        <dbReference type="ARBA" id="ARBA00022548"/>
    </source>
</evidence>
<dbReference type="InterPro" id="IPR001171">
    <property type="entry name" value="ERG24_DHCR-like"/>
</dbReference>
<feature type="transmembrane region" description="Helical" evidence="23">
    <location>
        <begin position="364"/>
        <end position="380"/>
    </location>
</feature>
<comment type="subcellular location">
    <subcellularLocation>
        <location evidence="1">Endoplasmic reticulum membrane</location>
        <topology evidence="1">Multi-pass membrane protein</topology>
    </subcellularLocation>
</comment>
<evidence type="ECO:0000256" key="22">
    <source>
        <dbReference type="ARBA" id="ARBA00047826"/>
    </source>
</evidence>
<keyword evidence="7" id="KW-0152">Cholesterol biosynthesis</keyword>
<gene>
    <name evidence="24" type="primary">DWF5</name>
    <name evidence="24" type="ORF">g.61045</name>
</gene>
<dbReference type="GO" id="GO:0006695">
    <property type="term" value="P:cholesterol biosynthetic process"/>
    <property type="evidence" value="ECO:0007669"/>
    <property type="project" value="UniProtKB-UniPathway"/>
</dbReference>
<keyword evidence="12" id="KW-0560">Oxidoreductase</keyword>
<feature type="transmembrane region" description="Helical" evidence="23">
    <location>
        <begin position="43"/>
        <end position="64"/>
    </location>
</feature>
<dbReference type="PANTHER" id="PTHR21257">
    <property type="entry name" value="DELTA(14)-STEROL REDUCTASE"/>
    <property type="match status" value="1"/>
</dbReference>
<comment type="catalytic activity">
    <reaction evidence="22">
        <text>7-dehydrodesmosterol + NADPH + H(+) = desmosterol + NADP(+)</text>
        <dbReference type="Rhea" id="RHEA:46740"/>
        <dbReference type="ChEBI" id="CHEBI:15378"/>
        <dbReference type="ChEBI" id="CHEBI:17737"/>
        <dbReference type="ChEBI" id="CHEBI:27910"/>
        <dbReference type="ChEBI" id="CHEBI:57783"/>
        <dbReference type="ChEBI" id="CHEBI:58349"/>
    </reaction>
    <physiologicalReaction direction="left-to-right" evidence="22">
        <dbReference type="Rhea" id="RHEA:46741"/>
    </physiologicalReaction>
</comment>
<comment type="pathway">
    <text evidence="2">Steroid biosynthesis; cholesterol biosynthesis.</text>
</comment>
<dbReference type="AlphaFoldDB" id="A0A146LZD2"/>
<evidence type="ECO:0000256" key="3">
    <source>
        <dbReference type="ARBA" id="ARBA00005402"/>
    </source>
</evidence>
<organism evidence="24">
    <name type="scientific">Lygus hesperus</name>
    <name type="common">Western plant bug</name>
    <dbReference type="NCBI Taxonomy" id="30085"/>
    <lineage>
        <taxon>Eukaryota</taxon>
        <taxon>Metazoa</taxon>
        <taxon>Ecdysozoa</taxon>
        <taxon>Arthropoda</taxon>
        <taxon>Hexapoda</taxon>
        <taxon>Insecta</taxon>
        <taxon>Pterygota</taxon>
        <taxon>Neoptera</taxon>
        <taxon>Paraneoptera</taxon>
        <taxon>Hemiptera</taxon>
        <taxon>Heteroptera</taxon>
        <taxon>Panheteroptera</taxon>
        <taxon>Cimicomorpha</taxon>
        <taxon>Miridae</taxon>
        <taxon>Mirini</taxon>
        <taxon>Lygus</taxon>
    </lineage>
</organism>
<comment type="catalytic activity">
    <reaction evidence="21">
        <text>cholesterol + NADP(+) = 7-dehydrocholesterol + NADPH + H(+)</text>
        <dbReference type="Rhea" id="RHEA:23984"/>
        <dbReference type="ChEBI" id="CHEBI:15378"/>
        <dbReference type="ChEBI" id="CHEBI:16113"/>
        <dbReference type="ChEBI" id="CHEBI:17759"/>
        <dbReference type="ChEBI" id="CHEBI:57783"/>
        <dbReference type="ChEBI" id="CHEBI:58349"/>
        <dbReference type="EC" id="1.3.1.21"/>
    </reaction>
    <physiologicalReaction direction="right-to-left" evidence="21">
        <dbReference type="Rhea" id="RHEA:23986"/>
    </physiologicalReaction>
</comment>
<name>A0A146LZD2_LYGHE</name>
<feature type="transmembrane region" description="Helical" evidence="23">
    <location>
        <begin position="89"/>
        <end position="108"/>
    </location>
</feature>
<keyword evidence="6 23" id="KW-0812">Transmembrane</keyword>
<evidence type="ECO:0000256" key="23">
    <source>
        <dbReference type="SAM" id="Phobius"/>
    </source>
</evidence>
<feature type="transmembrane region" description="Helical" evidence="23">
    <location>
        <begin position="237"/>
        <end position="260"/>
    </location>
</feature>
<keyword evidence="4" id="KW-0444">Lipid biosynthesis</keyword>
<dbReference type="GO" id="GO:0016132">
    <property type="term" value="P:brassinosteroid biosynthetic process"/>
    <property type="evidence" value="ECO:0007669"/>
    <property type="project" value="TreeGrafter"/>
</dbReference>
<evidence type="ECO:0000256" key="15">
    <source>
        <dbReference type="ARBA" id="ARBA00023136"/>
    </source>
</evidence>
<evidence type="ECO:0000256" key="20">
    <source>
        <dbReference type="ARBA" id="ARBA00042688"/>
    </source>
</evidence>
<reference evidence="24" key="1">
    <citation type="journal article" date="2016" name="Gigascience">
        <title>De novo construction of an expanded transcriptome assembly for the western tarnished plant bug, Lygus hesperus.</title>
        <authorList>
            <person name="Tassone E.E."/>
            <person name="Geib S.M."/>
            <person name="Hall B."/>
            <person name="Fabrick J.A."/>
            <person name="Brent C.S."/>
            <person name="Hull J.J."/>
        </authorList>
    </citation>
    <scope>NUCLEOTIDE SEQUENCE</scope>
</reference>
<keyword evidence="14" id="KW-0443">Lipid metabolism</keyword>
<evidence type="ECO:0000256" key="2">
    <source>
        <dbReference type="ARBA" id="ARBA00004770"/>
    </source>
</evidence>
<dbReference type="GO" id="GO:0047598">
    <property type="term" value="F:7-dehydrocholesterol reductase activity"/>
    <property type="evidence" value="ECO:0007669"/>
    <property type="project" value="UniProtKB-EC"/>
</dbReference>
<evidence type="ECO:0000256" key="4">
    <source>
        <dbReference type="ARBA" id="ARBA00022516"/>
    </source>
</evidence>
<keyword evidence="5" id="KW-0153">Cholesterol metabolism</keyword>
<feature type="transmembrane region" description="Helical" evidence="23">
    <location>
        <begin position="120"/>
        <end position="138"/>
    </location>
</feature>
<dbReference type="Pfam" id="PF01222">
    <property type="entry name" value="ERG4_ERG24"/>
    <property type="match status" value="1"/>
</dbReference>
<dbReference type="InterPro" id="IPR018083">
    <property type="entry name" value="Sterol_reductase_CS"/>
</dbReference>
<evidence type="ECO:0000256" key="7">
    <source>
        <dbReference type="ARBA" id="ARBA00022778"/>
    </source>
</evidence>
<keyword evidence="16" id="KW-1207">Sterol metabolism</keyword>
<evidence type="ECO:0000256" key="11">
    <source>
        <dbReference type="ARBA" id="ARBA00022989"/>
    </source>
</evidence>
<proteinExistence type="inferred from homology"/>
<evidence type="ECO:0000256" key="12">
    <source>
        <dbReference type="ARBA" id="ARBA00023002"/>
    </source>
</evidence>
<sequence>MYDFIRYKLVPPVFIVVFTGLVQILALFGRGDALTAKSVASGFLGNVESWTIVTVFALWAFVWLKIPGPTTKGPASPTGYVPIYADNGLTYYFVTLLLMIALDLLTPLRLSSRLYDIMPQLLGSLDILAMVLCLYLFLSPSDDPAADQGLPSIYIFYRGVNFHPRILGVDVKQLTNCRIGLMAWQLLVWAFFFTFVERNGFSMAAFTTFALQTVYLAKFFFWEGGYFHTIDIILDRAGYYICWGCLVWVPCFYTFTSYYLVHHPPIVGPIGASAILAVGVASIYLNYDVDGQKQLFRSTNGNCLIWSKPAQYLTVFHSDHNGEKRRSLLLTSGYWGIARHLNYDFELALTLCWSLPGAGRGLPPFFYFIFLFCLLVHRVFRDEEKCSRKYGLFWDKYCEIVRYRMIPYVF</sequence>
<feature type="transmembrane region" description="Helical" evidence="23">
    <location>
        <begin position="267"/>
        <end position="287"/>
    </location>
</feature>
<evidence type="ECO:0000313" key="24">
    <source>
        <dbReference type="EMBL" id="JAQ12072.1"/>
    </source>
</evidence>
<feature type="transmembrane region" description="Helical" evidence="23">
    <location>
        <begin position="179"/>
        <end position="196"/>
    </location>
</feature>
<keyword evidence="9" id="KW-0521">NADP</keyword>
<evidence type="ECO:0000256" key="18">
    <source>
        <dbReference type="ARBA" id="ARBA00038851"/>
    </source>
</evidence>
<dbReference type="GO" id="GO:0005789">
    <property type="term" value="C:endoplasmic reticulum membrane"/>
    <property type="evidence" value="ECO:0007669"/>
    <property type="project" value="UniProtKB-SubCell"/>
</dbReference>
<dbReference type="PANTHER" id="PTHR21257:SF38">
    <property type="entry name" value="7-DEHYDROCHOLESTEROL REDUCTASE"/>
    <property type="match status" value="1"/>
</dbReference>
<keyword evidence="8" id="KW-0256">Endoplasmic reticulum</keyword>
<keyword evidence="15 23" id="KW-0472">Membrane</keyword>
<keyword evidence="17" id="KW-0753">Steroid metabolism</keyword>
<evidence type="ECO:0000256" key="17">
    <source>
        <dbReference type="ARBA" id="ARBA00023221"/>
    </source>
</evidence>
<evidence type="ECO:0000256" key="21">
    <source>
        <dbReference type="ARBA" id="ARBA00047795"/>
    </source>
</evidence>
<feature type="transmembrane region" description="Helical" evidence="23">
    <location>
        <begin position="12"/>
        <end position="31"/>
    </location>
</feature>
<dbReference type="EC" id="1.3.1.21" evidence="18"/>
<dbReference type="PROSITE" id="PS01018">
    <property type="entry name" value="STEROL_REDUCT_2"/>
    <property type="match status" value="1"/>
</dbReference>
<evidence type="ECO:0000256" key="16">
    <source>
        <dbReference type="ARBA" id="ARBA00023166"/>
    </source>
</evidence>